<evidence type="ECO:0000313" key="2">
    <source>
        <dbReference type="Proteomes" id="UP000241229"/>
    </source>
</evidence>
<sequence>MAASQPAPLKIVGAGEEVDTGRWRVAATGAGFKPADAKAAGYLDRQNLLFVRLRFTNLSAASSNAYVSVASLDLPADGLEAPTYLLARDGAMVFDLHPDMPEDVVAAWKWPEGRAVPQTLRVTFAGQLYKRRDNLYGAPGWFPADPAAAVDLPVKTVAAQ</sequence>
<comment type="caution">
    <text evidence="1">The sequence shown here is derived from an EMBL/GenBank/DDBJ whole genome shotgun (WGS) entry which is preliminary data.</text>
</comment>
<organism evidence="1 2">
    <name type="scientific">Kumtagia ephedrae</name>
    <dbReference type="NCBI Taxonomy" id="2116701"/>
    <lineage>
        <taxon>Bacteria</taxon>
        <taxon>Pseudomonadati</taxon>
        <taxon>Pseudomonadota</taxon>
        <taxon>Alphaproteobacteria</taxon>
        <taxon>Hyphomicrobiales</taxon>
        <taxon>Phyllobacteriaceae</taxon>
        <taxon>Kumtagia</taxon>
    </lineage>
</organism>
<proteinExistence type="predicted"/>
<name>A0A2P7STE2_9HYPH</name>
<protein>
    <recommendedName>
        <fullName evidence="3">DUF4352 domain-containing protein</fullName>
    </recommendedName>
</protein>
<keyword evidence="2" id="KW-1185">Reference proteome</keyword>
<dbReference type="AlphaFoldDB" id="A0A2P7STE2"/>
<dbReference type="Proteomes" id="UP000241229">
    <property type="component" value="Unassembled WGS sequence"/>
</dbReference>
<reference evidence="1 2" key="1">
    <citation type="submission" date="2018-03" db="EMBL/GenBank/DDBJ databases">
        <title>The draft genome of Mesorhizobium sp. 6GN-30.</title>
        <authorList>
            <person name="Liu L."/>
            <person name="Li L."/>
            <person name="Wang T."/>
            <person name="Zhang X."/>
            <person name="Liang L."/>
        </authorList>
    </citation>
    <scope>NUCLEOTIDE SEQUENCE [LARGE SCALE GENOMIC DNA]</scope>
    <source>
        <strain evidence="1 2">6GN30</strain>
    </source>
</reference>
<dbReference type="EMBL" id="PXYK01000001">
    <property type="protein sequence ID" value="PSJ65759.1"/>
    <property type="molecule type" value="Genomic_DNA"/>
</dbReference>
<evidence type="ECO:0000313" key="1">
    <source>
        <dbReference type="EMBL" id="PSJ65759.1"/>
    </source>
</evidence>
<gene>
    <name evidence="1" type="ORF">C7I84_01155</name>
</gene>
<evidence type="ECO:0008006" key="3">
    <source>
        <dbReference type="Google" id="ProtNLM"/>
    </source>
</evidence>
<accession>A0A2P7STE2</accession>